<evidence type="ECO:0000313" key="4">
    <source>
        <dbReference type="Proteomes" id="UP000746747"/>
    </source>
</evidence>
<organism evidence="3 4">
    <name type="scientific">Cercopithifilaria johnstoni</name>
    <dbReference type="NCBI Taxonomy" id="2874296"/>
    <lineage>
        <taxon>Eukaryota</taxon>
        <taxon>Metazoa</taxon>
        <taxon>Ecdysozoa</taxon>
        <taxon>Nematoda</taxon>
        <taxon>Chromadorea</taxon>
        <taxon>Rhabditida</taxon>
        <taxon>Spirurina</taxon>
        <taxon>Spiruromorpha</taxon>
        <taxon>Filarioidea</taxon>
        <taxon>Onchocercidae</taxon>
        <taxon>Cercopithifilaria</taxon>
    </lineage>
</organism>
<proteinExistence type="predicted"/>
<feature type="coiled-coil region" evidence="1">
    <location>
        <begin position="542"/>
        <end position="576"/>
    </location>
</feature>
<evidence type="ECO:0000256" key="1">
    <source>
        <dbReference type="SAM" id="Coils"/>
    </source>
</evidence>
<feature type="coiled-coil region" evidence="1">
    <location>
        <begin position="17"/>
        <end position="65"/>
    </location>
</feature>
<feature type="coiled-coil region" evidence="1">
    <location>
        <begin position="135"/>
        <end position="292"/>
    </location>
</feature>
<gene>
    <name evidence="3" type="ORF">CJOHNSTONI_LOCUS7295</name>
</gene>
<sequence length="1108" mass="127005">MDTANAQRINTNIRGYRNNEKLHIKALSLKINSLEAEKAVLITRNDELESRLVQLSKNVSDASAVVPSDAVTPGVIEDDISSLVSSGSAFKPIRTQMMIQMGRTNERQGATEALPWSMPKNVATAYGHQYDEKLANNMRTELNAAHEECSLLQEKIVQMGCVNFELECELKDTKEKLEKAEIHARQTGEEIEIARRNCAQQEECQKSLNTEFSAKFSALEREVNDLKEELLLKNEELKAKTIENNKRNEEMKQWQIAIDEMKIVHMEIQMLEKQLNNEKAAAESKKNELQILPEQKGDMSLESCSVESVADGEQSTVTQLRQMATKISDLKNTIDKQTKQLERDKVEKRKFKAVIRQLQADKEALIASSSMKNSGKEQHMISHEEQIIGLQRQRDFMDREMTLLCTLNNSKDVLIQALQAKLECICICPEKPELLDLKSENDRNEGKNDRIEQLQAQIKIISQEKSEALNLLAKNNAELEELQMECDQLQSQLQLSPKPNLNAIFSDASTDQHAQLEFVNGEMEDLSMAKKMAGDAANKSVNIEMETQMERLFEAMQQKNTELQKVLNENEALKIKCVESTAALDLLSGELERRSQEKDAIIEMLQSQHTYLTQTLFLNEKSEKQSTSPPTVSQSTNTDIDPKCVLWNASMVMDEAEDGRIPVTRHCETQTMTDCHISKTTETEQELPSKSSCEVIRDGDSVHELENQEDCQCIDRPSQMHDNLTDDAKQIIILNAELETAVEVLKGEIWTLNEELKGSLVDREDLSEKLCDLSQRHEEEIERARERERDLEEQKDMAEKSQRQAALAENESNRRLVEWQEKSAQMENSRKELENAYAKLSEYYQQLQQAYNVLYARFNTCKVDNNTQTIMNSNTFRASEEFAEKIEYLKNELAQRKTELKRQAVELQHVRDLLKRHLHVALKNVRDFREINLKLLKDVIVESIQTVRAQLHETLKEVHSYTEEVIAKWFKEKEMKDAEVAFAMQQLVNGILRESISQTENLSLSVIVDAVNRKFLERESENTALKNDLLNERNNEVASDMEIQRNVLQKEKESKLKIKELEDLLQVTQFSLTEHVTRCQQLQAKLDLLGSATDQSSAAGCFFSIHYI</sequence>
<accession>A0A8J2M1R9</accession>
<dbReference type="OrthoDB" id="5848316at2759"/>
<dbReference type="AlphaFoldDB" id="A0A8J2M1R9"/>
<name>A0A8J2M1R9_9BILA</name>
<protein>
    <submittedName>
        <fullName evidence="3">Uncharacterized protein</fullName>
    </submittedName>
</protein>
<feature type="region of interest" description="Disordered" evidence="2">
    <location>
        <begin position="777"/>
        <end position="809"/>
    </location>
</feature>
<keyword evidence="4" id="KW-1185">Reference proteome</keyword>
<evidence type="ECO:0000256" key="2">
    <source>
        <dbReference type="SAM" id="MobiDB-lite"/>
    </source>
</evidence>
<evidence type="ECO:0000313" key="3">
    <source>
        <dbReference type="EMBL" id="CAG9537486.1"/>
    </source>
</evidence>
<feature type="coiled-coil region" evidence="1">
    <location>
        <begin position="320"/>
        <end position="347"/>
    </location>
</feature>
<comment type="caution">
    <text evidence="3">The sequence shown here is derived from an EMBL/GenBank/DDBJ whole genome shotgun (WGS) entry which is preliminary data.</text>
</comment>
<feature type="coiled-coil region" evidence="1">
    <location>
        <begin position="437"/>
        <end position="492"/>
    </location>
</feature>
<dbReference type="Proteomes" id="UP000746747">
    <property type="component" value="Unassembled WGS sequence"/>
</dbReference>
<dbReference type="EMBL" id="CAKAEH010001551">
    <property type="protein sequence ID" value="CAG9537486.1"/>
    <property type="molecule type" value="Genomic_DNA"/>
</dbReference>
<keyword evidence="1" id="KW-0175">Coiled coil</keyword>
<feature type="compositionally biased region" description="Basic and acidic residues" evidence="2">
    <location>
        <begin position="777"/>
        <end position="802"/>
    </location>
</feature>
<reference evidence="3" key="1">
    <citation type="submission" date="2021-09" db="EMBL/GenBank/DDBJ databases">
        <authorList>
            <consortium name="Pathogen Informatics"/>
        </authorList>
    </citation>
    <scope>NUCLEOTIDE SEQUENCE</scope>
</reference>
<feature type="coiled-coil region" evidence="1">
    <location>
        <begin position="883"/>
        <end position="910"/>
    </location>
</feature>